<feature type="region of interest" description="Disordered" evidence="4">
    <location>
        <begin position="1013"/>
        <end position="1050"/>
    </location>
</feature>
<dbReference type="EMBL" id="JAWNGG020000049">
    <property type="protein sequence ID" value="KAK9305728.1"/>
    <property type="molecule type" value="Genomic_DNA"/>
</dbReference>
<comment type="caution">
    <text evidence="6">The sequence shown here is derived from an EMBL/GenBank/DDBJ whole genome shotgun (WGS) entry which is preliminary data.</text>
</comment>
<dbReference type="InterPro" id="IPR036872">
    <property type="entry name" value="CH_dom_sf"/>
</dbReference>
<feature type="domain" description="Calponin-homology (CH)" evidence="5">
    <location>
        <begin position="1262"/>
        <end position="1367"/>
    </location>
</feature>
<dbReference type="FunFam" id="1.10.418.10:FF:000020">
    <property type="entry name" value="Cytospin-A isoform 1"/>
    <property type="match status" value="1"/>
</dbReference>
<comment type="similarity">
    <text evidence="1">Belongs to the cytospin-A family.</text>
</comment>
<evidence type="ECO:0000256" key="2">
    <source>
        <dbReference type="ARBA" id="ARBA00023054"/>
    </source>
</evidence>
<protein>
    <recommendedName>
        <fullName evidence="5">Calponin-homology (CH) domain-containing protein</fullName>
    </recommendedName>
</protein>
<feature type="compositionally biased region" description="Low complexity" evidence="4">
    <location>
        <begin position="1156"/>
        <end position="1166"/>
    </location>
</feature>
<keyword evidence="2 3" id="KW-0175">Coiled coil</keyword>
<dbReference type="SUPFAM" id="SSF47576">
    <property type="entry name" value="Calponin-homology domain, CH-domain"/>
    <property type="match status" value="1"/>
</dbReference>
<evidence type="ECO:0000256" key="1">
    <source>
        <dbReference type="ARBA" id="ARBA00009452"/>
    </source>
</evidence>
<evidence type="ECO:0000313" key="7">
    <source>
        <dbReference type="Proteomes" id="UP001432146"/>
    </source>
</evidence>
<evidence type="ECO:0000313" key="6">
    <source>
        <dbReference type="EMBL" id="KAK9305728.1"/>
    </source>
</evidence>
<evidence type="ECO:0000256" key="4">
    <source>
        <dbReference type="SAM" id="MobiDB-lite"/>
    </source>
</evidence>
<evidence type="ECO:0000256" key="3">
    <source>
        <dbReference type="SAM" id="Coils"/>
    </source>
</evidence>
<feature type="compositionally biased region" description="Basic and acidic residues" evidence="4">
    <location>
        <begin position="616"/>
        <end position="628"/>
    </location>
</feature>
<feature type="compositionally biased region" description="Basic residues" evidence="4">
    <location>
        <begin position="517"/>
        <end position="529"/>
    </location>
</feature>
<feature type="coiled-coil region" evidence="3">
    <location>
        <begin position="196"/>
        <end position="428"/>
    </location>
</feature>
<dbReference type="PROSITE" id="PS50021">
    <property type="entry name" value="CH"/>
    <property type="match status" value="1"/>
</dbReference>
<feature type="region of interest" description="Disordered" evidence="4">
    <location>
        <begin position="1147"/>
        <end position="1167"/>
    </location>
</feature>
<name>A0AAW1AA61_9HYME</name>
<dbReference type="Pfam" id="PF00307">
    <property type="entry name" value="CH"/>
    <property type="match status" value="1"/>
</dbReference>
<dbReference type="CDD" id="cd21199">
    <property type="entry name" value="CH_CYTS"/>
    <property type="match status" value="1"/>
</dbReference>
<gene>
    <name evidence="6" type="ORF">QLX08_003466</name>
</gene>
<dbReference type="InterPro" id="IPR001715">
    <property type="entry name" value="CH_dom"/>
</dbReference>
<feature type="coiled-coil region" evidence="3">
    <location>
        <begin position="10"/>
        <end position="37"/>
    </location>
</feature>
<dbReference type="PANTHER" id="PTHR23167:SF69">
    <property type="entry name" value="FI18193P1"/>
    <property type="match status" value="1"/>
</dbReference>
<feature type="region of interest" description="Disordered" evidence="4">
    <location>
        <begin position="782"/>
        <end position="805"/>
    </location>
</feature>
<feature type="region of interest" description="Disordered" evidence="4">
    <location>
        <begin position="603"/>
        <end position="628"/>
    </location>
</feature>
<keyword evidence="7" id="KW-1185">Reference proteome</keyword>
<sequence length="1368" mass="154809">MKKRCFSTSTEQHTLELERLTEENEALRVKLRDVAHSPLSDSEKQQLLLDASRLHNSAPASIAIPQDEGSTPIAGMPQDSAQCTTPDWDKHSSSSVSEISVACLQDRILQMEETHYSTNEELQATIQELSDLQAQLTELQADNERLTEEKDVLLESLCRQTEKLEDSRSKVDTLQGLLLREEQPQESSKGYNTEREQKLVDLLKSAQEERESLLQKQEELTSEVKNLRAAAEVSAAETERLTKCVHLLESSVETASIERKQLDMELAEARQEGANRNIEISRLATLLENARAKIEELEQSRQVENKSEADELLDAARREKDTLETQAAALQEQLARSHCDHDRLRDQYSQLQEEYKVARNNAKSAIDDLEYRLNQLKDERLSVSTELQLVRDSLAELQAQCQRHLEDKRELKAALNEAQRRERDAQTRQYEFERSLAEERKLRQEQATEWEQFQTDLLMTVRVANDFKTEAQSELERVMMENKAQRDKLRTLEAQLDKLNKGSTAGSSRKPASNILKRGRTIIKKRHESTKKSVPRSNVLKVMDESDPSDAEDLKIDDSKELNLTIPHEDTESDGSIEVSHSKEPVKLNDKLISGEEVEIRPSFESKNSLPEPVDDFEKRSSLKMDDSDDKTLEASDFQRTRSNKCFKTSADYPKLYISATSALEENEIAKSSLLKNIKGIQNVGTDSYGIEISNSRFFVPKDYVYSGVENAMDDLKFEVDPEMRKVLQESTQTNNNSINIDNSEVMTGVQESPHANESKDIFSFDSKNKENSLLLQTSKFKESKEEYKNDSSSNKKPRLFLKKSESRSGSEIVDSLLDTNHKQNIFNSTLKNRIFSTSLDNLNLRTHSADNSSNSVIRKIRQKEDSNPYNDCDSRIRYRDTNDVVTARPRSFPIEPYLPCKSPDDVDLSNIKKEKDKEKEKYNSTYPILSSLENLPRSTLDTPFASFSSRVASREFPTSFSKETNRGLDCVSTQKTVNGALKFDSDSQEIGKNLTLCEANRLKRMKFLSMNLSQSEPATESETSNSAVITRRTRNESSSSISESKIGQNSSDSMFKDKLLIGRTSSLREKFETIVEDVELRPGRQIANQKVIQQPQQRPASTPTETQHCVLTSVQQEIAARRKANISRQDSRLSVKCLIESIENATKQAKAGPGSRSSSTSSLNSIGTNDIMTLKAPLRDQQQINNLICTTNSTNNNKTQTAITRKPLSETKSTVPVVLSPGELLDSAALNAKAIDFVRRNSVTDLSERKDPLCGLIKNGGSKRNALLKWCQNKTMGYRNIDITNFSSSWNDGLALCAILHSYLPQKVPYDTLTPVEKRRNFSIAFSAAESVGIPTTLNIGEMCQLERPDWQQVMTYVTSIYKHFET</sequence>
<feature type="coiled-coil region" evidence="3">
    <location>
        <begin position="119"/>
        <end position="156"/>
    </location>
</feature>
<feature type="compositionally biased region" description="Basic and acidic residues" evidence="4">
    <location>
        <begin position="552"/>
        <end position="561"/>
    </location>
</feature>
<evidence type="ECO:0000259" key="5">
    <source>
        <dbReference type="PROSITE" id="PS50021"/>
    </source>
</evidence>
<accession>A0AAW1AA61</accession>
<feature type="compositionally biased region" description="Polar residues" evidence="4">
    <location>
        <begin position="501"/>
        <end position="511"/>
    </location>
</feature>
<dbReference type="Gene3D" id="1.10.418.10">
    <property type="entry name" value="Calponin-like domain"/>
    <property type="match status" value="1"/>
</dbReference>
<feature type="region of interest" description="Disordered" evidence="4">
    <location>
        <begin position="500"/>
        <end position="583"/>
    </location>
</feature>
<feature type="compositionally biased region" description="Polar residues" evidence="4">
    <location>
        <begin position="1013"/>
        <end position="1029"/>
    </location>
</feature>
<feature type="compositionally biased region" description="Low complexity" evidence="4">
    <location>
        <begin position="1037"/>
        <end position="1050"/>
    </location>
</feature>
<proteinExistence type="inferred from homology"/>
<dbReference type="SMART" id="SM00033">
    <property type="entry name" value="CH"/>
    <property type="match status" value="1"/>
</dbReference>
<dbReference type="PANTHER" id="PTHR23167">
    <property type="entry name" value="CALPONIN HOMOLOGY DOMAIN-CONTAINING PROTEIN DDB_G0272472-RELATED"/>
    <property type="match status" value="1"/>
</dbReference>
<dbReference type="InterPro" id="IPR050540">
    <property type="entry name" value="F-actin_Monoox_Mical"/>
</dbReference>
<organism evidence="6 7">
    <name type="scientific">Tetragonisca angustula</name>
    <dbReference type="NCBI Taxonomy" id="166442"/>
    <lineage>
        <taxon>Eukaryota</taxon>
        <taxon>Metazoa</taxon>
        <taxon>Ecdysozoa</taxon>
        <taxon>Arthropoda</taxon>
        <taxon>Hexapoda</taxon>
        <taxon>Insecta</taxon>
        <taxon>Pterygota</taxon>
        <taxon>Neoptera</taxon>
        <taxon>Endopterygota</taxon>
        <taxon>Hymenoptera</taxon>
        <taxon>Apocrita</taxon>
        <taxon>Aculeata</taxon>
        <taxon>Apoidea</taxon>
        <taxon>Anthophila</taxon>
        <taxon>Apidae</taxon>
        <taxon>Tetragonisca</taxon>
    </lineage>
</organism>
<reference evidence="6 7" key="1">
    <citation type="submission" date="2024-05" db="EMBL/GenBank/DDBJ databases">
        <title>The nuclear and mitochondrial genome assemblies of Tetragonisca angustula (Apidae: Meliponini), a tiny yet remarkable pollinator in the Neotropics.</title>
        <authorList>
            <person name="Ferrari R."/>
            <person name="Ricardo P.C."/>
            <person name="Dias F.C."/>
            <person name="Araujo N.S."/>
            <person name="Soares D.O."/>
            <person name="Zhou Q.-S."/>
            <person name="Zhu C.-D."/>
            <person name="Coutinho L."/>
            <person name="Airas M.C."/>
            <person name="Batista T.M."/>
        </authorList>
    </citation>
    <scope>NUCLEOTIDE SEQUENCE [LARGE SCALE GENOMIC DNA]</scope>
    <source>
        <strain evidence="6">ASF017062</strain>
        <tissue evidence="6">Abdomen</tissue>
    </source>
</reference>
<dbReference type="Proteomes" id="UP001432146">
    <property type="component" value="Unassembled WGS sequence"/>
</dbReference>